<dbReference type="InParanoid" id="A0A0H2RGU9"/>
<name>A0A0H2RGU9_9AGAM</name>
<organism evidence="2 3">
    <name type="scientific">Schizopora paradoxa</name>
    <dbReference type="NCBI Taxonomy" id="27342"/>
    <lineage>
        <taxon>Eukaryota</taxon>
        <taxon>Fungi</taxon>
        <taxon>Dikarya</taxon>
        <taxon>Basidiomycota</taxon>
        <taxon>Agaricomycotina</taxon>
        <taxon>Agaricomycetes</taxon>
        <taxon>Hymenochaetales</taxon>
        <taxon>Schizoporaceae</taxon>
        <taxon>Schizopora</taxon>
    </lineage>
</organism>
<protein>
    <submittedName>
        <fullName evidence="2">Uncharacterized protein</fullName>
    </submittedName>
</protein>
<evidence type="ECO:0000313" key="3">
    <source>
        <dbReference type="Proteomes" id="UP000053477"/>
    </source>
</evidence>
<proteinExistence type="predicted"/>
<keyword evidence="1" id="KW-0472">Membrane</keyword>
<accession>A0A0H2RGU9</accession>
<gene>
    <name evidence="2" type="ORF">SCHPADRAFT_906366</name>
</gene>
<dbReference type="EMBL" id="KQ086010">
    <property type="protein sequence ID" value="KLO11059.1"/>
    <property type="molecule type" value="Genomic_DNA"/>
</dbReference>
<keyword evidence="3" id="KW-1185">Reference proteome</keyword>
<evidence type="ECO:0000256" key="1">
    <source>
        <dbReference type="SAM" id="Phobius"/>
    </source>
</evidence>
<dbReference type="AlphaFoldDB" id="A0A0H2RGU9"/>
<keyword evidence="1" id="KW-0812">Transmembrane</keyword>
<sequence length="88" mass="10006">MLRILWLDIAACIIGSLDMINASFWRCYSNQRFRAAGCPTSRSLQTDYPIQILKSSAYRFSFQDIAIRLVNFLQDSLGSCPTNVIPIQ</sequence>
<feature type="transmembrane region" description="Helical" evidence="1">
    <location>
        <begin position="6"/>
        <end position="25"/>
    </location>
</feature>
<reference evidence="2 3" key="1">
    <citation type="submission" date="2015-04" db="EMBL/GenBank/DDBJ databases">
        <title>Complete genome sequence of Schizopora paradoxa KUC8140, a cosmopolitan wood degrader in East Asia.</title>
        <authorList>
            <consortium name="DOE Joint Genome Institute"/>
            <person name="Min B."/>
            <person name="Park H."/>
            <person name="Jang Y."/>
            <person name="Kim J.-J."/>
            <person name="Kim K.H."/>
            <person name="Pangilinan J."/>
            <person name="Lipzen A."/>
            <person name="Riley R."/>
            <person name="Grigoriev I.V."/>
            <person name="Spatafora J.W."/>
            <person name="Choi I.-G."/>
        </authorList>
    </citation>
    <scope>NUCLEOTIDE SEQUENCE [LARGE SCALE GENOMIC DNA]</scope>
    <source>
        <strain evidence="2 3">KUC8140</strain>
    </source>
</reference>
<evidence type="ECO:0000313" key="2">
    <source>
        <dbReference type="EMBL" id="KLO11059.1"/>
    </source>
</evidence>
<keyword evidence="1" id="KW-1133">Transmembrane helix</keyword>
<dbReference type="Proteomes" id="UP000053477">
    <property type="component" value="Unassembled WGS sequence"/>
</dbReference>